<accession>A0A7Z0DIQ7</accession>
<evidence type="ECO:0000313" key="3">
    <source>
        <dbReference type="Proteomes" id="UP000564496"/>
    </source>
</evidence>
<dbReference type="EMBL" id="JACBZR010000001">
    <property type="protein sequence ID" value="NYI76078.1"/>
    <property type="molecule type" value="Genomic_DNA"/>
</dbReference>
<keyword evidence="1" id="KW-0472">Membrane</keyword>
<comment type="caution">
    <text evidence="2">The sequence shown here is derived from an EMBL/GenBank/DDBJ whole genome shotgun (WGS) entry which is preliminary data.</text>
</comment>
<keyword evidence="1" id="KW-0812">Transmembrane</keyword>
<feature type="transmembrane region" description="Helical" evidence="1">
    <location>
        <begin position="55"/>
        <end position="73"/>
    </location>
</feature>
<keyword evidence="3" id="KW-1185">Reference proteome</keyword>
<evidence type="ECO:0000313" key="2">
    <source>
        <dbReference type="EMBL" id="NYI76078.1"/>
    </source>
</evidence>
<sequence>MTIYLRVLFVFAALIAAAVAAYIGLMPLDAPSCGTGLRSEGMCSWTTPEERRPEALAWLAGSIGLVLAAFLIGRYRWTGRDL</sequence>
<name>A0A7Z0DIQ7_9ACTN</name>
<dbReference type="RefSeq" id="WP_179656755.1">
    <property type="nucleotide sequence ID" value="NZ_JACBZR010000001.1"/>
</dbReference>
<proteinExistence type="predicted"/>
<reference evidence="2 3" key="1">
    <citation type="submission" date="2020-07" db="EMBL/GenBank/DDBJ databases">
        <title>Sequencing the genomes of 1000 actinobacteria strains.</title>
        <authorList>
            <person name="Klenk H.-P."/>
        </authorList>
    </citation>
    <scope>NUCLEOTIDE SEQUENCE [LARGE SCALE GENOMIC DNA]</scope>
    <source>
        <strain evidence="2 3">DSM 26487</strain>
    </source>
</reference>
<gene>
    <name evidence="2" type="ORF">BJ988_000726</name>
</gene>
<dbReference type="AlphaFoldDB" id="A0A7Z0DIQ7"/>
<dbReference type="Proteomes" id="UP000564496">
    <property type="component" value="Unassembled WGS sequence"/>
</dbReference>
<keyword evidence="1" id="KW-1133">Transmembrane helix</keyword>
<protein>
    <submittedName>
        <fullName evidence="2">Uncharacterized protein</fullName>
    </submittedName>
</protein>
<organism evidence="2 3">
    <name type="scientific">Nocardioides panzhihuensis</name>
    <dbReference type="NCBI Taxonomy" id="860243"/>
    <lineage>
        <taxon>Bacteria</taxon>
        <taxon>Bacillati</taxon>
        <taxon>Actinomycetota</taxon>
        <taxon>Actinomycetes</taxon>
        <taxon>Propionibacteriales</taxon>
        <taxon>Nocardioidaceae</taxon>
        <taxon>Nocardioides</taxon>
    </lineage>
</organism>
<evidence type="ECO:0000256" key="1">
    <source>
        <dbReference type="SAM" id="Phobius"/>
    </source>
</evidence>